<comment type="caution">
    <text evidence="3">The sequence shown here is derived from an EMBL/GenBank/DDBJ whole genome shotgun (WGS) entry which is preliminary data.</text>
</comment>
<reference evidence="4" key="1">
    <citation type="journal article" date="2019" name="Int. J. Syst. Evol. Microbiol.">
        <title>The Global Catalogue of Microorganisms (GCM) 10K type strain sequencing project: providing services to taxonomists for standard genome sequencing and annotation.</title>
        <authorList>
            <consortium name="The Broad Institute Genomics Platform"/>
            <consortium name="The Broad Institute Genome Sequencing Center for Infectious Disease"/>
            <person name="Wu L."/>
            <person name="Ma J."/>
        </authorList>
    </citation>
    <scope>NUCLEOTIDE SEQUENCE [LARGE SCALE GENOMIC DNA]</scope>
    <source>
        <strain evidence="4">JCM 1490</strain>
    </source>
</reference>
<dbReference type="EMBL" id="JBHTCQ010000001">
    <property type="protein sequence ID" value="MFC7403900.1"/>
    <property type="molecule type" value="Genomic_DNA"/>
</dbReference>
<dbReference type="RefSeq" id="WP_382390792.1">
    <property type="nucleotide sequence ID" value="NZ_JBHTCQ010000001.1"/>
</dbReference>
<evidence type="ECO:0000313" key="3">
    <source>
        <dbReference type="EMBL" id="MFC7403900.1"/>
    </source>
</evidence>
<organism evidence="3 4">
    <name type="scientific">Georgenia alba</name>
    <dbReference type="NCBI Taxonomy" id="2233858"/>
    <lineage>
        <taxon>Bacteria</taxon>
        <taxon>Bacillati</taxon>
        <taxon>Actinomycetota</taxon>
        <taxon>Actinomycetes</taxon>
        <taxon>Micrococcales</taxon>
        <taxon>Bogoriellaceae</taxon>
        <taxon>Georgenia</taxon>
    </lineage>
</organism>
<keyword evidence="4" id="KW-1185">Reference proteome</keyword>
<sequence>MANPAPGWYPDNADPRFLRWWDGNAWTPHTQPRPQPQPQPQAQQPQAVQHQQPVQPQHGHTPHVHPTQQHGQQAHAQQAQQAHAQQAQQAHPQHAYAQQHGYGPPEHAHPQGGGHHAQQAGGGQVRPGPLFTAPEILIAQQTSVFGISANAGAYRIFDTAGTQIGVFKEPDSTTSRLFDKVNPLADFTAKSFELTDAQGQVLLKVDNPQGFKDTLKPKFHVSAATGPVGLIEQQKVFAGRGFVFTVNGQPYGHFEEAGREGFSLRFICRDVHGNQIAEFIKRSAGRQSFKEIATQDDSYVLLRPQPIPEPLGSLVLISACAMDSVFFERP</sequence>
<feature type="domain" description="DUF2510" evidence="2">
    <location>
        <begin position="6"/>
        <end position="39"/>
    </location>
</feature>
<feature type="compositionally biased region" description="Gly residues" evidence="1">
    <location>
        <begin position="111"/>
        <end position="125"/>
    </location>
</feature>
<protein>
    <submittedName>
        <fullName evidence="3">DUF2510 domain-containing protein</fullName>
    </submittedName>
</protein>
<dbReference type="Pfam" id="PF10708">
    <property type="entry name" value="DUF2510"/>
    <property type="match status" value="1"/>
</dbReference>
<feature type="compositionally biased region" description="Low complexity" evidence="1">
    <location>
        <begin position="40"/>
        <end position="105"/>
    </location>
</feature>
<evidence type="ECO:0000256" key="1">
    <source>
        <dbReference type="SAM" id="MobiDB-lite"/>
    </source>
</evidence>
<evidence type="ECO:0000259" key="2">
    <source>
        <dbReference type="Pfam" id="PF10708"/>
    </source>
</evidence>
<evidence type="ECO:0000313" key="4">
    <source>
        <dbReference type="Proteomes" id="UP001596455"/>
    </source>
</evidence>
<dbReference type="Proteomes" id="UP001596455">
    <property type="component" value="Unassembled WGS sequence"/>
</dbReference>
<gene>
    <name evidence="3" type="ORF">ACFQQL_02160</name>
</gene>
<feature type="region of interest" description="Disordered" evidence="1">
    <location>
        <begin position="1"/>
        <end position="128"/>
    </location>
</feature>
<proteinExistence type="predicted"/>
<dbReference type="InterPro" id="IPR018929">
    <property type="entry name" value="DUF2510"/>
</dbReference>
<accession>A0ABW2Q337</accession>
<name>A0ABW2Q337_9MICO</name>